<organism evidence="1 2">
    <name type="scientific">Synechococcus phage S-SZBM1</name>
    <dbReference type="NCBI Taxonomy" id="2926475"/>
    <lineage>
        <taxon>Viruses</taxon>
        <taxon>Duplodnaviria</taxon>
        <taxon>Heunggongvirae</taxon>
        <taxon>Uroviricota</taxon>
        <taxon>Caudoviricetes</taxon>
        <taxon>Pantevenvirales</taxon>
        <taxon>Kyanoviridae</taxon>
        <taxon>Shenzhenivirus</taxon>
        <taxon>Shenzhenivirus sszbm1</taxon>
    </lineage>
</organism>
<evidence type="ECO:0000313" key="2">
    <source>
        <dbReference type="Proteomes" id="UP000829362"/>
    </source>
</evidence>
<proteinExistence type="predicted"/>
<name>A0AC61TSB1_9CAUD</name>
<gene>
    <name evidence="1" type="ORF">SSZBM1_7</name>
</gene>
<evidence type="ECO:0000313" key="1">
    <source>
        <dbReference type="EMBL" id="UNH61124.1"/>
    </source>
</evidence>
<dbReference type="EMBL" id="OL473597">
    <property type="protein sequence ID" value="UNH61124.1"/>
    <property type="molecule type" value="Genomic_DNA"/>
</dbReference>
<protein>
    <submittedName>
        <fullName evidence="1">Uncharacterized protein</fullName>
    </submittedName>
</protein>
<keyword evidence="2" id="KW-1185">Reference proteome</keyword>
<reference evidence="1" key="1">
    <citation type="submission" date="2021-11" db="EMBL/GenBank/DDBJ databases">
        <authorList>
            <person name="Rong C."/>
            <person name="Yang Y."/>
            <person name="Li S."/>
            <person name="Zhou K."/>
            <person name="Xu Y."/>
            <person name="Zhang R."/>
            <person name="Zhang Y."/>
        </authorList>
    </citation>
    <scope>NUCLEOTIDE SEQUENCE</scope>
</reference>
<dbReference type="Proteomes" id="UP000829362">
    <property type="component" value="Segment"/>
</dbReference>
<accession>A0AC61TSB1</accession>
<sequence>MKLFILNNVLSDYTSGMAVIAAETKDQCRELFIKEFGEYHAVEFDKYAQFTVIESVSVEEAGVIAYEYGGG</sequence>